<dbReference type="GO" id="GO:0016787">
    <property type="term" value="F:hydrolase activity"/>
    <property type="evidence" value="ECO:0007669"/>
    <property type="project" value="UniProtKB-KW"/>
</dbReference>
<accession>A0AAV3PH65</accession>
<dbReference type="GO" id="GO:0000723">
    <property type="term" value="P:telomere maintenance"/>
    <property type="evidence" value="ECO:0007669"/>
    <property type="project" value="InterPro"/>
</dbReference>
<keyword evidence="1" id="KW-0233">DNA recombination</keyword>
<name>A0AAV3PH65_LITER</name>
<dbReference type="Proteomes" id="UP001454036">
    <property type="component" value="Unassembled WGS sequence"/>
</dbReference>
<evidence type="ECO:0000256" key="1">
    <source>
        <dbReference type="RuleBase" id="RU363044"/>
    </source>
</evidence>
<feature type="domain" description="DNA helicase Pif1-like DEAD-box helicase" evidence="2">
    <location>
        <begin position="1"/>
        <end position="38"/>
    </location>
</feature>
<reference evidence="3 4" key="1">
    <citation type="submission" date="2024-01" db="EMBL/GenBank/DDBJ databases">
        <title>The complete chloroplast genome sequence of Lithospermum erythrorhizon: insights into the phylogenetic relationship among Boraginaceae species and the maternal lineages of purple gromwells.</title>
        <authorList>
            <person name="Okada T."/>
            <person name="Watanabe K."/>
        </authorList>
    </citation>
    <scope>NUCLEOTIDE SEQUENCE [LARGE SCALE GENOMIC DNA]</scope>
</reference>
<dbReference type="GO" id="GO:0006281">
    <property type="term" value="P:DNA repair"/>
    <property type="evidence" value="ECO:0007669"/>
    <property type="project" value="UniProtKB-KW"/>
</dbReference>
<keyword evidence="1" id="KW-0234">DNA repair</keyword>
<keyword evidence="4" id="KW-1185">Reference proteome</keyword>
<dbReference type="InterPro" id="IPR010285">
    <property type="entry name" value="DNA_helicase_pif1-like_DEAD"/>
</dbReference>
<dbReference type="EMBL" id="BAABME010017483">
    <property type="protein sequence ID" value="GAA0150257.1"/>
    <property type="molecule type" value="Genomic_DNA"/>
</dbReference>
<dbReference type="PANTHER" id="PTHR10492">
    <property type="match status" value="1"/>
</dbReference>
<dbReference type="GO" id="GO:0005524">
    <property type="term" value="F:ATP binding"/>
    <property type="evidence" value="ECO:0007669"/>
    <property type="project" value="UniProtKB-KW"/>
</dbReference>
<dbReference type="Pfam" id="PF05970">
    <property type="entry name" value="PIF1"/>
    <property type="match status" value="1"/>
</dbReference>
<keyword evidence="1" id="KW-0067">ATP-binding</keyword>
<dbReference type="EC" id="5.6.2.3" evidence="1"/>
<dbReference type="AlphaFoldDB" id="A0AAV3PH65"/>
<protein>
    <recommendedName>
        <fullName evidence="1">ATP-dependent DNA helicase</fullName>
        <ecNumber evidence="1">5.6.2.3</ecNumber>
    </recommendedName>
</protein>
<keyword evidence="1" id="KW-0378">Hydrolase</keyword>
<gene>
    <name evidence="3" type="ORF">LIER_37089</name>
</gene>
<evidence type="ECO:0000259" key="2">
    <source>
        <dbReference type="Pfam" id="PF05970"/>
    </source>
</evidence>
<organism evidence="3 4">
    <name type="scientific">Lithospermum erythrorhizon</name>
    <name type="common">Purple gromwell</name>
    <name type="synonym">Lithospermum officinale var. erythrorhizon</name>
    <dbReference type="NCBI Taxonomy" id="34254"/>
    <lineage>
        <taxon>Eukaryota</taxon>
        <taxon>Viridiplantae</taxon>
        <taxon>Streptophyta</taxon>
        <taxon>Embryophyta</taxon>
        <taxon>Tracheophyta</taxon>
        <taxon>Spermatophyta</taxon>
        <taxon>Magnoliopsida</taxon>
        <taxon>eudicotyledons</taxon>
        <taxon>Gunneridae</taxon>
        <taxon>Pentapetalae</taxon>
        <taxon>asterids</taxon>
        <taxon>lamiids</taxon>
        <taxon>Boraginales</taxon>
        <taxon>Boraginaceae</taxon>
        <taxon>Boraginoideae</taxon>
        <taxon>Lithospermeae</taxon>
        <taxon>Lithospermum</taxon>
    </lineage>
</organism>
<dbReference type="GO" id="GO:0043139">
    <property type="term" value="F:5'-3' DNA helicase activity"/>
    <property type="evidence" value="ECO:0007669"/>
    <property type="project" value="UniProtKB-EC"/>
</dbReference>
<keyword evidence="1" id="KW-0227">DNA damage</keyword>
<dbReference type="GO" id="GO:0006310">
    <property type="term" value="P:DNA recombination"/>
    <property type="evidence" value="ECO:0007669"/>
    <property type="project" value="UniProtKB-KW"/>
</dbReference>
<proteinExistence type="inferred from homology"/>
<comment type="cofactor">
    <cofactor evidence="1">
        <name>Mg(2+)</name>
        <dbReference type="ChEBI" id="CHEBI:18420"/>
    </cofactor>
</comment>
<evidence type="ECO:0000313" key="3">
    <source>
        <dbReference type="EMBL" id="GAA0150257.1"/>
    </source>
</evidence>
<dbReference type="PANTHER" id="PTHR10492:SF57">
    <property type="entry name" value="ATP-DEPENDENT DNA HELICASE"/>
    <property type="match status" value="1"/>
</dbReference>
<evidence type="ECO:0000313" key="4">
    <source>
        <dbReference type="Proteomes" id="UP001454036"/>
    </source>
</evidence>
<comment type="similarity">
    <text evidence="1">Belongs to the helicase family.</text>
</comment>
<keyword evidence="1" id="KW-0347">Helicase</keyword>
<comment type="catalytic activity">
    <reaction evidence="1">
        <text>ATP + H2O = ADP + phosphate + H(+)</text>
        <dbReference type="Rhea" id="RHEA:13065"/>
        <dbReference type="ChEBI" id="CHEBI:15377"/>
        <dbReference type="ChEBI" id="CHEBI:15378"/>
        <dbReference type="ChEBI" id="CHEBI:30616"/>
        <dbReference type="ChEBI" id="CHEBI:43474"/>
        <dbReference type="ChEBI" id="CHEBI:456216"/>
        <dbReference type="EC" id="5.6.2.3"/>
    </reaction>
</comment>
<comment type="caution">
    <text evidence="3">The sequence shown here is derived from an EMBL/GenBank/DDBJ whole genome shotgun (WGS) entry which is preliminary data.</text>
</comment>
<keyword evidence="1" id="KW-0547">Nucleotide-binding</keyword>
<sequence length="105" mass="12157">MIDKSAIKALDKLLQDLCENTEPFGKKLVVFGGDFRQYYQWLEEEAELSKLTDNMRARNDPGFIEFLMKIGNGEERVNCQGQIPIQQPMCSHCDWPVQRKTCLDT</sequence>